<dbReference type="Pfam" id="PF02494">
    <property type="entry name" value="HYR"/>
    <property type="match status" value="1"/>
</dbReference>
<organism evidence="4 5">
    <name type="scientific">Ridgeia piscesae</name>
    <name type="common">Tubeworm</name>
    <dbReference type="NCBI Taxonomy" id="27915"/>
    <lineage>
        <taxon>Eukaryota</taxon>
        <taxon>Metazoa</taxon>
        <taxon>Spiralia</taxon>
        <taxon>Lophotrochozoa</taxon>
        <taxon>Annelida</taxon>
        <taxon>Polychaeta</taxon>
        <taxon>Sedentaria</taxon>
        <taxon>Canalipalpata</taxon>
        <taxon>Sabellida</taxon>
        <taxon>Siboglinidae</taxon>
        <taxon>Ridgeia</taxon>
    </lineage>
</organism>
<name>A0AAD9KJI9_RIDPI</name>
<evidence type="ECO:0000313" key="5">
    <source>
        <dbReference type="Proteomes" id="UP001209878"/>
    </source>
</evidence>
<feature type="region of interest" description="Disordered" evidence="2">
    <location>
        <begin position="58"/>
        <end position="79"/>
    </location>
</feature>
<dbReference type="EMBL" id="JAODUO010000969">
    <property type="protein sequence ID" value="KAK2172356.1"/>
    <property type="molecule type" value="Genomic_DNA"/>
</dbReference>
<evidence type="ECO:0000259" key="3">
    <source>
        <dbReference type="PROSITE" id="PS50825"/>
    </source>
</evidence>
<dbReference type="PANTHER" id="PTHR46967">
    <property type="entry name" value="INSULIN-LIKE GROWTH FACTOR BINDING PROTEIN,N-TERMINAL"/>
    <property type="match status" value="1"/>
</dbReference>
<protein>
    <recommendedName>
        <fullName evidence="3">HYR domain-containing protein</fullName>
    </recommendedName>
</protein>
<dbReference type="Gene3D" id="2.10.50.10">
    <property type="entry name" value="Tumor Necrosis Factor Receptor, subunit A, domain 2"/>
    <property type="match status" value="4"/>
</dbReference>
<feature type="domain" description="HYR" evidence="3">
    <location>
        <begin position="94"/>
        <end position="170"/>
    </location>
</feature>
<proteinExistence type="predicted"/>
<evidence type="ECO:0000313" key="4">
    <source>
        <dbReference type="EMBL" id="KAK2172356.1"/>
    </source>
</evidence>
<dbReference type="PROSITE" id="PS50825">
    <property type="entry name" value="HYR"/>
    <property type="match status" value="1"/>
</dbReference>
<evidence type="ECO:0000256" key="1">
    <source>
        <dbReference type="ARBA" id="ARBA00022737"/>
    </source>
</evidence>
<keyword evidence="5" id="KW-1185">Reference proteome</keyword>
<reference evidence="4" key="1">
    <citation type="journal article" date="2023" name="Mol. Biol. Evol.">
        <title>Third-Generation Sequencing Reveals the Adaptive Role of the Epigenome in Three Deep-Sea Polychaetes.</title>
        <authorList>
            <person name="Perez M."/>
            <person name="Aroh O."/>
            <person name="Sun Y."/>
            <person name="Lan Y."/>
            <person name="Juniper S.K."/>
            <person name="Young C.R."/>
            <person name="Angers B."/>
            <person name="Qian P.Y."/>
        </authorList>
    </citation>
    <scope>NUCLEOTIDE SEQUENCE</scope>
    <source>
        <strain evidence="4">R07B-5</strain>
    </source>
</reference>
<feature type="region of interest" description="Disordered" evidence="2">
    <location>
        <begin position="119"/>
        <end position="138"/>
    </location>
</feature>
<dbReference type="InterPro" id="IPR003410">
    <property type="entry name" value="HYR_dom"/>
</dbReference>
<dbReference type="Pfam" id="PF07699">
    <property type="entry name" value="Ephrin_rec_like"/>
    <property type="match status" value="4"/>
</dbReference>
<comment type="caution">
    <text evidence="4">The sequence shown here is derived from an EMBL/GenBank/DDBJ whole genome shotgun (WGS) entry which is preliminary data.</text>
</comment>
<dbReference type="InterPro" id="IPR009030">
    <property type="entry name" value="Growth_fac_rcpt_cys_sf"/>
</dbReference>
<sequence>MESASFQGMLSLVQVWDVAHNSTTIRNIFNAKTNKTAITSASYTEGLIADWSWESFQPGPGMKKTSPSTRGQKICPSGQKLDTDGSTCINKTATDKLPPTVTCPAPDVAKVFDGRLTGVTFDSPNEDQQNASKTSQSGDKFSVGVTPVVYSKSDNAGNRAMCDFKVFIRLGDCKDPADPIDGTAQCDSVDHVHKRCTVKCHGHKTFLRPVPKFYSCGPMGLWNTNSPMNKFKFPPCGEIGIVKKHLKFGWDFNLDADYTIDTAKAMELKLLMKLKEWNTKLKNKKSSAFCVKPDCLDVTIKVTDTKKDYRINIEINSVAERIGNDMPVVEAVTEEVLLNHGFDLDPTMPGAKDIDRMSYWIEEEVSCEDGYQAVGSTCVKCTVGTVYKSGTKTCDDCPIGSYRGRADTECKDCPSGKTTETAGSTSSSDCIDSCDKGHFFNLLSGRCEPCGYGYYQPDSGRTYCLACDADYMTPTDTAVSKNECNKSCDAGHELVSGKCTKCAQGFYKSDKTEADKFGFCHACPVNLITESEGAISIDNCTTGLIMIGSFTGNCSAGYKTDKEKCTPCPVGTYQPEKWNDTCIKCENGVVTLTPGSTKKADCSG</sequence>
<gene>
    <name evidence="4" type="ORF">NP493_971g00050</name>
</gene>
<dbReference type="Proteomes" id="UP001209878">
    <property type="component" value="Unassembled WGS sequence"/>
</dbReference>
<dbReference type="SMART" id="SM01411">
    <property type="entry name" value="Ephrin_rec_like"/>
    <property type="match status" value="4"/>
</dbReference>
<feature type="compositionally biased region" description="Polar residues" evidence="2">
    <location>
        <begin position="120"/>
        <end position="138"/>
    </location>
</feature>
<dbReference type="InterPro" id="IPR011641">
    <property type="entry name" value="Tyr-kin_ephrin_A/B_rcpt-like"/>
</dbReference>
<dbReference type="AlphaFoldDB" id="A0AAD9KJI9"/>
<dbReference type="SUPFAM" id="SSF57184">
    <property type="entry name" value="Growth factor receptor domain"/>
    <property type="match status" value="1"/>
</dbReference>
<evidence type="ECO:0000256" key="2">
    <source>
        <dbReference type="SAM" id="MobiDB-lite"/>
    </source>
</evidence>
<keyword evidence="1" id="KW-0677">Repeat</keyword>
<dbReference type="PANTHER" id="PTHR46967:SF1">
    <property type="entry name" value="KERATIN-ASSOCIATED PROTEIN 16-1-LIKE"/>
    <property type="match status" value="1"/>
</dbReference>
<accession>A0AAD9KJI9</accession>